<evidence type="ECO:0000313" key="1">
    <source>
        <dbReference type="EMBL" id="SUH17926.1"/>
    </source>
</evidence>
<gene>
    <name evidence="1" type="ORF">NCTC8258_05736</name>
</gene>
<accession>A0A379WGM4</accession>
<sequence>MKTRGVEIRQLSLIPISLEICGAESWRAC</sequence>
<name>A0A379WGM4_SALET</name>
<reference evidence="1 2" key="1">
    <citation type="submission" date="2018-06" db="EMBL/GenBank/DDBJ databases">
        <authorList>
            <consortium name="Pathogen Informatics"/>
            <person name="Doyle S."/>
        </authorList>
    </citation>
    <scope>NUCLEOTIDE SEQUENCE [LARGE SCALE GENOMIC DNA]</scope>
    <source>
        <strain evidence="1 2">NCTC8258</strain>
    </source>
</reference>
<dbReference type="EMBL" id="UGXS01000004">
    <property type="protein sequence ID" value="SUH17926.1"/>
    <property type="molecule type" value="Genomic_DNA"/>
</dbReference>
<protein>
    <submittedName>
        <fullName evidence="1">Uncharacterized protein</fullName>
    </submittedName>
</protein>
<dbReference type="Proteomes" id="UP000255509">
    <property type="component" value="Unassembled WGS sequence"/>
</dbReference>
<dbReference type="AlphaFoldDB" id="A0A379WGM4"/>
<evidence type="ECO:0000313" key="2">
    <source>
        <dbReference type="Proteomes" id="UP000255509"/>
    </source>
</evidence>
<proteinExistence type="predicted"/>
<organism evidence="1 2">
    <name type="scientific">Salmonella enterica I</name>
    <dbReference type="NCBI Taxonomy" id="59201"/>
    <lineage>
        <taxon>Bacteria</taxon>
        <taxon>Pseudomonadati</taxon>
        <taxon>Pseudomonadota</taxon>
        <taxon>Gammaproteobacteria</taxon>
        <taxon>Enterobacterales</taxon>
        <taxon>Enterobacteriaceae</taxon>
        <taxon>Salmonella</taxon>
    </lineage>
</organism>